<dbReference type="Proteomes" id="UP001596113">
    <property type="component" value="Unassembled WGS sequence"/>
</dbReference>
<evidence type="ECO:0000259" key="2">
    <source>
        <dbReference type="Pfam" id="PF13472"/>
    </source>
</evidence>
<dbReference type="SUPFAM" id="SSF52266">
    <property type="entry name" value="SGNH hydrolase"/>
    <property type="match status" value="1"/>
</dbReference>
<reference evidence="5" key="1">
    <citation type="journal article" date="2019" name="Int. J. Syst. Evol. Microbiol.">
        <title>The Global Catalogue of Microorganisms (GCM) 10K type strain sequencing project: providing services to taxonomists for standard genome sequencing and annotation.</title>
        <authorList>
            <consortium name="The Broad Institute Genomics Platform"/>
            <consortium name="The Broad Institute Genome Sequencing Center for Infectious Disease"/>
            <person name="Wu L."/>
            <person name="Ma J."/>
        </authorList>
    </citation>
    <scope>NUCLEOTIDE SEQUENCE [LARGE SCALE GENOMIC DNA]</scope>
    <source>
        <strain evidence="5">CGMCC 1.18575</strain>
    </source>
</reference>
<keyword evidence="1" id="KW-0732">Signal</keyword>
<dbReference type="PANTHER" id="PTHR30383:SF5">
    <property type="entry name" value="SGNH HYDROLASE-TYPE ESTERASE DOMAIN-CONTAINING PROTEIN"/>
    <property type="match status" value="1"/>
</dbReference>
<feature type="chain" id="PRO_5045928315" evidence="1">
    <location>
        <begin position="28"/>
        <end position="462"/>
    </location>
</feature>
<gene>
    <name evidence="4" type="ORF">ACFPOF_25380</name>
</gene>
<dbReference type="InterPro" id="IPR013830">
    <property type="entry name" value="SGNH_hydro"/>
</dbReference>
<name>A0ABW0I467_9BACL</name>
<organism evidence="4 5">
    <name type="scientific">Cohnella soli</name>
    <dbReference type="NCBI Taxonomy" id="425005"/>
    <lineage>
        <taxon>Bacteria</taxon>
        <taxon>Bacillati</taxon>
        <taxon>Bacillota</taxon>
        <taxon>Bacilli</taxon>
        <taxon>Bacillales</taxon>
        <taxon>Paenibacillaceae</taxon>
        <taxon>Cohnella</taxon>
    </lineage>
</organism>
<feature type="domain" description="SGNH hydrolase-type esterase" evidence="2">
    <location>
        <begin position="35"/>
        <end position="209"/>
    </location>
</feature>
<dbReference type="Pfam" id="PF13472">
    <property type="entry name" value="Lipase_GDSL_2"/>
    <property type="match status" value="1"/>
</dbReference>
<evidence type="ECO:0000313" key="4">
    <source>
        <dbReference type="EMBL" id="MFC5406087.1"/>
    </source>
</evidence>
<dbReference type="InterPro" id="IPR051532">
    <property type="entry name" value="Ester_Hydrolysis_Enzymes"/>
</dbReference>
<dbReference type="Gene3D" id="3.40.50.1110">
    <property type="entry name" value="SGNH hydrolase"/>
    <property type="match status" value="1"/>
</dbReference>
<accession>A0ABW0I467</accession>
<protein>
    <submittedName>
        <fullName evidence="4">GDSL-type esterase/lipase family protein</fullName>
    </submittedName>
</protein>
<dbReference type="InterPro" id="IPR040794">
    <property type="entry name" value="CE2_N"/>
</dbReference>
<dbReference type="PANTHER" id="PTHR30383">
    <property type="entry name" value="THIOESTERASE 1/PROTEASE 1/LYSOPHOSPHOLIPASE L1"/>
    <property type="match status" value="1"/>
</dbReference>
<feature type="signal peptide" evidence="1">
    <location>
        <begin position="1"/>
        <end position="27"/>
    </location>
</feature>
<dbReference type="Pfam" id="PF17996">
    <property type="entry name" value="CE2_N"/>
    <property type="match status" value="1"/>
</dbReference>
<evidence type="ECO:0000256" key="1">
    <source>
        <dbReference type="SAM" id="SignalP"/>
    </source>
</evidence>
<keyword evidence="5" id="KW-1185">Reference proteome</keyword>
<proteinExistence type="predicted"/>
<dbReference type="RefSeq" id="WP_378137958.1">
    <property type="nucleotide sequence ID" value="NZ_JBHSMI010000052.1"/>
</dbReference>
<evidence type="ECO:0000259" key="3">
    <source>
        <dbReference type="Pfam" id="PF17996"/>
    </source>
</evidence>
<sequence length="462" mass="49799">MLNKIRLVTITAAMIFALLIPALSVSASTPIKVAFVGDSITYGSGLSDPTNGSYPTRVGRLLGSAYEIRNFGVPNKTMLKQGNDPYWNTTEFTDSKAWLPDVVVIMLGTNDALPGNWNTLSGNFAADYTDMVNTYKNLSSHPKVYINKAPKPYTNGYPISDVTIAAVNAKIVQVARDTQSALTDVYAATSGMPQNFPDTVHPNDIGAQAIANAVYSTLRSNMTNDNDSRLTYSAGWAVDSARGVGDYNDDVHYATANGSSVEFTFDYAESRIDVIAEKNSDQGNVDVYIDNVFQQTVNCYNATRISQAVIYSKTGLSAGPHTIKLVKTSGSFIVIDGFKTAFNLVNDSNAGIGYAGTGWMTSSGRGVGDWQDDAHATTANGASVSFAFTGTRIDYISETYSDQGDVEVYIDNVFQQTINLASATRFVQVTAYSKSGLSYGTHTIKLVKASGTFMLIDAFLYQ</sequence>
<dbReference type="InterPro" id="IPR036514">
    <property type="entry name" value="SGNH_hydro_sf"/>
</dbReference>
<dbReference type="Gene3D" id="2.60.120.260">
    <property type="entry name" value="Galactose-binding domain-like"/>
    <property type="match status" value="2"/>
</dbReference>
<dbReference type="EMBL" id="JBHSMI010000052">
    <property type="protein sequence ID" value="MFC5406087.1"/>
    <property type="molecule type" value="Genomic_DNA"/>
</dbReference>
<evidence type="ECO:0000313" key="5">
    <source>
        <dbReference type="Proteomes" id="UP001596113"/>
    </source>
</evidence>
<comment type="caution">
    <text evidence="4">The sequence shown here is derived from an EMBL/GenBank/DDBJ whole genome shotgun (WGS) entry which is preliminary data.</text>
</comment>
<feature type="domain" description="Carbohydrate esterase 2 N-terminal" evidence="3">
    <location>
        <begin position="369"/>
        <end position="450"/>
    </location>
</feature>